<dbReference type="GO" id="GO:0000981">
    <property type="term" value="F:DNA-binding transcription factor activity, RNA polymerase II-specific"/>
    <property type="evidence" value="ECO:0007669"/>
    <property type="project" value="InterPro"/>
</dbReference>
<evidence type="ECO:0000256" key="2">
    <source>
        <dbReference type="ARBA" id="ARBA00022723"/>
    </source>
</evidence>
<dbReference type="GO" id="GO:0005634">
    <property type="term" value="C:nucleus"/>
    <property type="evidence" value="ECO:0007669"/>
    <property type="project" value="UniProtKB-SubCell"/>
</dbReference>
<dbReference type="Proteomes" id="UP001217417">
    <property type="component" value="Unassembled WGS sequence"/>
</dbReference>
<dbReference type="InterPro" id="IPR036864">
    <property type="entry name" value="Zn2-C6_fun-type_DNA-bd_sf"/>
</dbReference>
<evidence type="ECO:0000313" key="7">
    <source>
        <dbReference type="Proteomes" id="UP001217417"/>
    </source>
</evidence>
<feature type="region of interest" description="Disordered" evidence="4">
    <location>
        <begin position="112"/>
        <end position="145"/>
    </location>
</feature>
<dbReference type="CDD" id="cd00067">
    <property type="entry name" value="GAL4"/>
    <property type="match status" value="1"/>
</dbReference>
<dbReference type="SUPFAM" id="SSF57701">
    <property type="entry name" value="Zn2/Cys6 DNA-binding domain"/>
    <property type="match status" value="1"/>
</dbReference>
<organism evidence="6 7">
    <name type="scientific">Lipomyces tetrasporus</name>
    <dbReference type="NCBI Taxonomy" id="54092"/>
    <lineage>
        <taxon>Eukaryota</taxon>
        <taxon>Fungi</taxon>
        <taxon>Dikarya</taxon>
        <taxon>Ascomycota</taxon>
        <taxon>Saccharomycotina</taxon>
        <taxon>Lipomycetes</taxon>
        <taxon>Lipomycetales</taxon>
        <taxon>Lipomycetaceae</taxon>
        <taxon>Lipomyces</taxon>
    </lineage>
</organism>
<dbReference type="PANTHER" id="PTHR31001:SF49">
    <property type="entry name" value="ZN(II)2CYS6 TRANSCRIPTION FACTOR (EUROFUNG)"/>
    <property type="match status" value="1"/>
</dbReference>
<dbReference type="InterPro" id="IPR050613">
    <property type="entry name" value="Sec_Metabolite_Reg"/>
</dbReference>
<evidence type="ECO:0000256" key="3">
    <source>
        <dbReference type="ARBA" id="ARBA00023242"/>
    </source>
</evidence>
<gene>
    <name evidence="6" type="ORF">POJ06DRAFT_41663</name>
</gene>
<dbReference type="InterPro" id="IPR007219">
    <property type="entry name" value="XnlR_reg_dom"/>
</dbReference>
<dbReference type="RefSeq" id="XP_056040076.1">
    <property type="nucleotide sequence ID" value="XM_056190998.1"/>
</dbReference>
<dbReference type="PANTHER" id="PTHR31001">
    <property type="entry name" value="UNCHARACTERIZED TRANSCRIPTIONAL REGULATORY PROTEIN"/>
    <property type="match status" value="1"/>
</dbReference>
<dbReference type="SMART" id="SM00066">
    <property type="entry name" value="GAL4"/>
    <property type="match status" value="1"/>
</dbReference>
<dbReference type="PROSITE" id="PS00463">
    <property type="entry name" value="ZN2_CY6_FUNGAL_1"/>
    <property type="match status" value="1"/>
</dbReference>
<protein>
    <submittedName>
        <fullName evidence="6">Fungal-specific transcription factor domain-containing protein</fullName>
    </submittedName>
</protein>
<name>A0AAD7VPE1_9ASCO</name>
<evidence type="ECO:0000259" key="5">
    <source>
        <dbReference type="PROSITE" id="PS50048"/>
    </source>
</evidence>
<comment type="subcellular location">
    <subcellularLocation>
        <location evidence="1">Nucleus</location>
    </subcellularLocation>
</comment>
<dbReference type="GO" id="GO:0008270">
    <property type="term" value="F:zinc ion binding"/>
    <property type="evidence" value="ECO:0007669"/>
    <property type="project" value="InterPro"/>
</dbReference>
<dbReference type="CDD" id="cd12148">
    <property type="entry name" value="fungal_TF_MHR"/>
    <property type="match status" value="1"/>
</dbReference>
<dbReference type="InterPro" id="IPR001138">
    <property type="entry name" value="Zn2Cys6_DnaBD"/>
</dbReference>
<keyword evidence="2" id="KW-0479">Metal-binding</keyword>
<comment type="caution">
    <text evidence="6">The sequence shown here is derived from an EMBL/GenBank/DDBJ whole genome shotgun (WGS) entry which is preliminary data.</text>
</comment>
<reference evidence="6" key="1">
    <citation type="submission" date="2023-03" db="EMBL/GenBank/DDBJ databases">
        <title>Near-Complete genome sequence of Lipomyces tetrasporous NRRL Y-64009, an oleaginous yeast capable of growing on lignocellulosic hydrolysates.</title>
        <authorList>
            <consortium name="Lawrence Berkeley National Laboratory"/>
            <person name="Jagtap S.S."/>
            <person name="Liu J.-J."/>
            <person name="Walukiewicz H.E."/>
            <person name="Pangilinan J."/>
            <person name="Lipzen A."/>
            <person name="Ahrendt S."/>
            <person name="Koriabine M."/>
            <person name="Cobaugh K."/>
            <person name="Salamov A."/>
            <person name="Yoshinaga Y."/>
            <person name="Ng V."/>
            <person name="Daum C."/>
            <person name="Grigoriev I.V."/>
            <person name="Slininger P.J."/>
            <person name="Dien B.S."/>
            <person name="Jin Y.-S."/>
            <person name="Rao C.V."/>
        </authorList>
    </citation>
    <scope>NUCLEOTIDE SEQUENCE</scope>
    <source>
        <strain evidence="6">NRRL Y-64009</strain>
    </source>
</reference>
<feature type="compositionally biased region" description="Polar residues" evidence="4">
    <location>
        <begin position="120"/>
        <end position="130"/>
    </location>
</feature>
<evidence type="ECO:0000256" key="1">
    <source>
        <dbReference type="ARBA" id="ARBA00004123"/>
    </source>
</evidence>
<evidence type="ECO:0000313" key="6">
    <source>
        <dbReference type="EMBL" id="KAJ8096626.1"/>
    </source>
</evidence>
<evidence type="ECO:0000256" key="4">
    <source>
        <dbReference type="SAM" id="MobiDB-lite"/>
    </source>
</evidence>
<dbReference type="GeneID" id="80886164"/>
<feature type="domain" description="Zn(2)-C6 fungal-type" evidence="5">
    <location>
        <begin position="36"/>
        <end position="67"/>
    </location>
</feature>
<keyword evidence="3" id="KW-0539">Nucleus</keyword>
<dbReference type="GO" id="GO:0006351">
    <property type="term" value="P:DNA-templated transcription"/>
    <property type="evidence" value="ECO:0007669"/>
    <property type="project" value="InterPro"/>
</dbReference>
<dbReference type="SMART" id="SM00906">
    <property type="entry name" value="Fungal_trans"/>
    <property type="match status" value="1"/>
</dbReference>
<dbReference type="Pfam" id="PF00172">
    <property type="entry name" value="Zn_clus"/>
    <property type="match status" value="1"/>
</dbReference>
<accession>A0AAD7VPE1</accession>
<dbReference type="GO" id="GO:0003677">
    <property type="term" value="F:DNA binding"/>
    <property type="evidence" value="ECO:0007669"/>
    <property type="project" value="InterPro"/>
</dbReference>
<sequence>MSAFSPLSPAFETRDASQPTKPLPRPSRRRDKPQLSCTLCRKRKLKCDRCQPCETCARRGLSLSCTYVHSNASERLDRSELPLAPSASIQDRIGQLERLVISLMNLNAAKPTDQIPANAHGSSKLSSPVTENGVDGNALPQDPSQLSDSFGRISLENSETSYVESAHWTAILDGIAELKDYFEDDHDPIELHALATEGFDGPELLCGRYKRVDKPEILAAIPSRSIVDRLIAKYFSTMGLVCVLTHRPTFIKEYEQFWNHPLDTSVMWIGLLFAIMCLGAQYQLFSSNESGQPLDLQSASDSERLIQTYREKTIQCLVLGKYTRSVPYTIETLLLYLHIEYLRSEDTQIGNWILMGIIVRLALRMGYHRDGSHSSRISPFHAEMRRRAWAVISQLDIFGSAQVGLPRMIRELQSDTAEPRNLLDEDFDENAVELPPPRPDTDPTPIQYLVAKNKLVSVFGMISDLTTSTRPPLYTEVMRLDRILHDVYMTMPHGLHMRPMTKSNMDSPDVIIGRIYVALLFHKSQCVLHWKYLLPARTDSSYAYSRATCIEAALHILQYQWILNQETQSRGRLYRDRWKVSSIIKHDFLLATTILCLDLDHDITAELSSESQKNIPDADTRERVIQALNGSYLIWLQSTDSSRESQKAAAVLRIVLGKAQKMSTRGAADLGRMVSILPAASSDSITLSNDSSSLMASGPIPQGHHSATDSIGASAVPMDVSNSLPADGDTLTDSSEIAADPFDSENWDSGYWTQSIEDVLEMSQICQGVFDFPI</sequence>
<dbReference type="PROSITE" id="PS50048">
    <property type="entry name" value="ZN2_CY6_FUNGAL_2"/>
    <property type="match status" value="1"/>
</dbReference>
<dbReference type="Pfam" id="PF04082">
    <property type="entry name" value="Fungal_trans"/>
    <property type="match status" value="1"/>
</dbReference>
<feature type="region of interest" description="Disordered" evidence="4">
    <location>
        <begin position="1"/>
        <end position="33"/>
    </location>
</feature>
<dbReference type="Gene3D" id="4.10.240.10">
    <property type="entry name" value="Zn(2)-C6 fungal-type DNA-binding domain"/>
    <property type="match status" value="1"/>
</dbReference>
<dbReference type="AlphaFoldDB" id="A0AAD7VPE1"/>
<proteinExistence type="predicted"/>
<keyword evidence="7" id="KW-1185">Reference proteome</keyword>
<dbReference type="EMBL" id="JARPMG010000013">
    <property type="protein sequence ID" value="KAJ8096626.1"/>
    <property type="molecule type" value="Genomic_DNA"/>
</dbReference>